<dbReference type="Proteomes" id="UP000422989">
    <property type="component" value="Chromosome"/>
</dbReference>
<dbReference type="GO" id="GO:0016985">
    <property type="term" value="F:mannan endo-1,4-beta-mannosidase activity"/>
    <property type="evidence" value="ECO:0007669"/>
    <property type="project" value="InterPro"/>
</dbReference>
<keyword evidence="3 4" id="KW-0326">Glycosidase</keyword>
<sequence length="423" mass="43312">MRRALRTLTMLITGIALLTGTLAGGSPAMAGSGGASLTLSPASGPVGSAVTVTGTGMAKKTAGTLTAGSERVAFTTSASGYFASSIVIPSTSSATVDIVATAGASRASASFTVTYSPASTSTPDTSTSSPAPTAPATSSARLRFGVATPGGAQANAELDAVASLAGESPSIVLSYDDFGQPAPIADLDSVAARGATSLITWEPWRWGDGVSQPAYSNARIAAGEYDAYLRQWGAALAGWGKPVYLRYAHEMNGDWYPWSDGANGNAPGSYVAAWQHVHDVVESQGATNVQWVWSPNIPYAGSTPLSSLYPGASYVDVVALDAYNWGTAVAWSTWTAPSALFGDGLAQVRALAPGKPVLIAETGSAEAGGSKADWNRALVSYLNDQSDVVGFVWFHQNKEVDWRIDSSATSAAALAGALAQRRG</sequence>
<evidence type="ECO:0000256" key="5">
    <source>
        <dbReference type="SAM" id="MobiDB-lite"/>
    </source>
</evidence>
<protein>
    <submittedName>
        <fullName evidence="7">Beta-mannanase</fullName>
    </submittedName>
</protein>
<proteinExistence type="inferred from homology"/>
<keyword evidence="2 4" id="KW-0378">Hydrolase</keyword>
<dbReference type="PANTHER" id="PTHR40079:SF4">
    <property type="entry name" value="GH26 DOMAIN-CONTAINING PROTEIN-RELATED"/>
    <property type="match status" value="1"/>
</dbReference>
<dbReference type="SUPFAM" id="SSF51445">
    <property type="entry name" value="(Trans)glycosidases"/>
    <property type="match status" value="1"/>
</dbReference>
<organism evidence="7 8">
    <name type="scientific">Microbacterium oryzae</name>
    <dbReference type="NCBI Taxonomy" id="743009"/>
    <lineage>
        <taxon>Bacteria</taxon>
        <taxon>Bacillati</taxon>
        <taxon>Actinomycetota</taxon>
        <taxon>Actinomycetes</taxon>
        <taxon>Micrococcales</taxon>
        <taxon>Microbacteriaceae</taxon>
        <taxon>Microbacterium</taxon>
    </lineage>
</organism>
<gene>
    <name evidence="7" type="ORF">D7D94_05995</name>
</gene>
<dbReference type="PANTHER" id="PTHR40079">
    <property type="entry name" value="MANNAN ENDO-1,4-BETA-MANNOSIDASE E-RELATED"/>
    <property type="match status" value="1"/>
</dbReference>
<dbReference type="PRINTS" id="PR00739">
    <property type="entry name" value="GLHYDRLASE26"/>
</dbReference>
<dbReference type="GO" id="GO:0006080">
    <property type="term" value="P:substituted mannan metabolic process"/>
    <property type="evidence" value="ECO:0007669"/>
    <property type="project" value="InterPro"/>
</dbReference>
<evidence type="ECO:0000256" key="3">
    <source>
        <dbReference type="ARBA" id="ARBA00023295"/>
    </source>
</evidence>
<dbReference type="PROSITE" id="PS51764">
    <property type="entry name" value="GH26"/>
    <property type="match status" value="1"/>
</dbReference>
<dbReference type="InterPro" id="IPR017853">
    <property type="entry name" value="GH"/>
</dbReference>
<reference evidence="7 8" key="1">
    <citation type="submission" date="2018-09" db="EMBL/GenBank/DDBJ databases">
        <title>Whole genome sequencing of Microbacterium oryzae strain MB-10T.</title>
        <authorList>
            <person name="Das S.K."/>
        </authorList>
    </citation>
    <scope>NUCLEOTIDE SEQUENCE [LARGE SCALE GENOMIC DNA]</scope>
    <source>
        <strain evidence="7 8">MB-10</strain>
    </source>
</reference>
<dbReference type="KEGG" id="moj:D7D94_05995"/>
<accession>A0A6I6E7R3</accession>
<keyword evidence="8" id="KW-1185">Reference proteome</keyword>
<feature type="active site" description="Nucleophile" evidence="4">
    <location>
        <position position="361"/>
    </location>
</feature>
<feature type="active site" description="Proton donor" evidence="4">
    <location>
        <position position="250"/>
    </location>
</feature>
<evidence type="ECO:0000256" key="2">
    <source>
        <dbReference type="ARBA" id="ARBA00022801"/>
    </source>
</evidence>
<dbReference type="InterPro" id="IPR022790">
    <property type="entry name" value="GH26_dom"/>
</dbReference>
<evidence type="ECO:0000256" key="1">
    <source>
        <dbReference type="ARBA" id="ARBA00007754"/>
    </source>
</evidence>
<evidence type="ECO:0000313" key="8">
    <source>
        <dbReference type="Proteomes" id="UP000422989"/>
    </source>
</evidence>
<dbReference type="EMBL" id="CP032550">
    <property type="protein sequence ID" value="QGU28827.1"/>
    <property type="molecule type" value="Genomic_DNA"/>
</dbReference>
<evidence type="ECO:0000256" key="4">
    <source>
        <dbReference type="PROSITE-ProRule" id="PRU01100"/>
    </source>
</evidence>
<dbReference type="InterPro" id="IPR000805">
    <property type="entry name" value="Glyco_hydro_26"/>
</dbReference>
<feature type="compositionally biased region" description="Low complexity" evidence="5">
    <location>
        <begin position="116"/>
        <end position="139"/>
    </location>
</feature>
<dbReference type="Gene3D" id="3.20.20.80">
    <property type="entry name" value="Glycosidases"/>
    <property type="match status" value="1"/>
</dbReference>
<feature type="region of interest" description="Disordered" evidence="5">
    <location>
        <begin position="115"/>
        <end position="139"/>
    </location>
</feature>
<comment type="similarity">
    <text evidence="1 4">Belongs to the glycosyl hydrolase 26 family.</text>
</comment>
<evidence type="ECO:0000313" key="7">
    <source>
        <dbReference type="EMBL" id="QGU28827.1"/>
    </source>
</evidence>
<name>A0A6I6E7R3_9MICO</name>
<dbReference type="OrthoDB" id="9816550at2"/>
<dbReference type="Pfam" id="PF02156">
    <property type="entry name" value="Glyco_hydro_26"/>
    <property type="match status" value="1"/>
</dbReference>
<dbReference type="AlphaFoldDB" id="A0A6I6E7R3"/>
<evidence type="ECO:0000259" key="6">
    <source>
        <dbReference type="PROSITE" id="PS51764"/>
    </source>
</evidence>
<feature type="domain" description="GH26" evidence="6">
    <location>
        <begin position="125"/>
        <end position="417"/>
    </location>
</feature>